<gene>
    <name evidence="2" type="ORF">MCB1EB_0873</name>
</gene>
<dbReference type="CDD" id="cd07813">
    <property type="entry name" value="COQ10p_like"/>
    <property type="match status" value="1"/>
</dbReference>
<name>A0A2Z6EUA5_9BURK</name>
<sequence>MPDVQKTVLVRYAAEQMFDLVNDVDDYPNFLPWCAGVEIFERSESEMRARIDINFKGIKLHFATRNTQQRPARIDMVFADGPFKKFTGYWCFTPLRADACKVEFSLHYEFASMILGKLIGPVFHHIANSFVESFVKRAQIKYAPPA</sequence>
<dbReference type="GO" id="GO:0045333">
    <property type="term" value="P:cellular respiration"/>
    <property type="evidence" value="ECO:0007669"/>
    <property type="project" value="InterPro"/>
</dbReference>
<dbReference type="GO" id="GO:0048039">
    <property type="term" value="F:ubiquinone binding"/>
    <property type="evidence" value="ECO:0007669"/>
    <property type="project" value="InterPro"/>
</dbReference>
<keyword evidence="3" id="KW-1185">Reference proteome</keyword>
<protein>
    <submittedName>
        <fullName evidence="2">Oligoketide cyclase/lipid transport protein</fullName>
    </submittedName>
</protein>
<evidence type="ECO:0000313" key="3">
    <source>
        <dbReference type="Proteomes" id="UP000282597"/>
    </source>
</evidence>
<reference evidence="2 3" key="1">
    <citation type="journal article" date="2018" name="Microbes Environ.">
        <title>Comparative Genomic Insights into Endofungal Lifestyles of Two Bacterial Endosymbionts, Mycoavidus cysteinexigens and Burkholderia rhizoxinica.</title>
        <authorList>
            <person name="Sharmin D."/>
            <person name="Guo Y."/>
            <person name="Nishizawa T."/>
            <person name="Ohshima S."/>
            <person name="Sato Y."/>
            <person name="Takashima Y."/>
            <person name="Narisawa K."/>
            <person name="Ohta H."/>
        </authorList>
    </citation>
    <scope>NUCLEOTIDE SEQUENCE [LARGE SCALE GENOMIC DNA]</scope>
    <source>
        <strain evidence="2 3">B1-EB</strain>
    </source>
</reference>
<dbReference type="PANTHER" id="PTHR12901:SF10">
    <property type="entry name" value="COENZYME Q-BINDING PROTEIN COQ10, MITOCHONDRIAL"/>
    <property type="match status" value="1"/>
</dbReference>
<dbReference type="EMBL" id="AP018150">
    <property type="protein sequence ID" value="BBE09034.1"/>
    <property type="molecule type" value="Genomic_DNA"/>
</dbReference>
<evidence type="ECO:0000313" key="2">
    <source>
        <dbReference type="EMBL" id="BBE09034.1"/>
    </source>
</evidence>
<organism evidence="2 3">
    <name type="scientific">Mycoavidus cysteinexigens</name>
    <dbReference type="NCBI Taxonomy" id="1553431"/>
    <lineage>
        <taxon>Bacteria</taxon>
        <taxon>Pseudomonadati</taxon>
        <taxon>Pseudomonadota</taxon>
        <taxon>Betaproteobacteria</taxon>
        <taxon>Burkholderiales</taxon>
        <taxon>Burkholderiaceae</taxon>
        <taxon>Mycoavidus</taxon>
    </lineage>
</organism>
<dbReference type="InterPro" id="IPR044996">
    <property type="entry name" value="COQ10-like"/>
</dbReference>
<dbReference type="KEGG" id="mcys:MCB1EB_0873"/>
<dbReference type="RefSeq" id="WP_045362660.1">
    <property type="nucleotide sequence ID" value="NZ_AP018150.1"/>
</dbReference>
<accession>A0A2Z6EUA5</accession>
<dbReference type="InterPro" id="IPR005031">
    <property type="entry name" value="COQ10_START"/>
</dbReference>
<proteinExistence type="inferred from homology"/>
<evidence type="ECO:0000256" key="1">
    <source>
        <dbReference type="ARBA" id="ARBA00008918"/>
    </source>
</evidence>
<dbReference type="InterPro" id="IPR023393">
    <property type="entry name" value="START-like_dom_sf"/>
</dbReference>
<dbReference type="PANTHER" id="PTHR12901">
    <property type="entry name" value="SPERM PROTEIN HOMOLOG"/>
    <property type="match status" value="1"/>
</dbReference>
<dbReference type="Proteomes" id="UP000282597">
    <property type="component" value="Chromosome"/>
</dbReference>
<dbReference type="AlphaFoldDB" id="A0A2Z6EUA5"/>
<comment type="similarity">
    <text evidence="1">Belongs to the ribosome association toxin RatA family.</text>
</comment>
<dbReference type="Pfam" id="PF03364">
    <property type="entry name" value="Polyketide_cyc"/>
    <property type="match status" value="1"/>
</dbReference>
<dbReference type="SUPFAM" id="SSF55961">
    <property type="entry name" value="Bet v1-like"/>
    <property type="match status" value="1"/>
</dbReference>
<dbReference type="Gene3D" id="3.30.530.20">
    <property type="match status" value="1"/>
</dbReference>